<evidence type="ECO:0000313" key="1">
    <source>
        <dbReference type="EMBL" id="KAK4380007.1"/>
    </source>
</evidence>
<dbReference type="Proteomes" id="UP001291623">
    <property type="component" value="Unassembled WGS sequence"/>
</dbReference>
<name>A0AAE1T1N1_9SOLA</name>
<comment type="caution">
    <text evidence="1">The sequence shown here is derived from an EMBL/GenBank/DDBJ whole genome shotgun (WGS) entry which is preliminary data.</text>
</comment>
<gene>
    <name evidence="1" type="ORF">RND71_001869</name>
</gene>
<evidence type="ECO:0000313" key="2">
    <source>
        <dbReference type="Proteomes" id="UP001291623"/>
    </source>
</evidence>
<dbReference type="EMBL" id="JAVYJV010000001">
    <property type="protein sequence ID" value="KAK4380007.1"/>
    <property type="molecule type" value="Genomic_DNA"/>
</dbReference>
<accession>A0AAE1T1N1</accession>
<proteinExistence type="predicted"/>
<dbReference type="AlphaFoldDB" id="A0AAE1T1N1"/>
<keyword evidence="2" id="KW-1185">Reference proteome</keyword>
<dbReference type="Gene3D" id="3.40.50.2000">
    <property type="entry name" value="Glycogen Phosphorylase B"/>
    <property type="match status" value="2"/>
</dbReference>
<dbReference type="SUPFAM" id="SSF53756">
    <property type="entry name" value="UDP-Glycosyltransferase/glycogen phosphorylase"/>
    <property type="match status" value="1"/>
</dbReference>
<dbReference type="PANTHER" id="PTHR48044:SF29">
    <property type="entry name" value="GLYCOSYLTRANSFERASE"/>
    <property type="match status" value="1"/>
</dbReference>
<protein>
    <submittedName>
        <fullName evidence="1">Uncharacterized protein</fullName>
    </submittedName>
</protein>
<organism evidence="1 2">
    <name type="scientific">Anisodus tanguticus</name>
    <dbReference type="NCBI Taxonomy" id="243964"/>
    <lineage>
        <taxon>Eukaryota</taxon>
        <taxon>Viridiplantae</taxon>
        <taxon>Streptophyta</taxon>
        <taxon>Embryophyta</taxon>
        <taxon>Tracheophyta</taxon>
        <taxon>Spermatophyta</taxon>
        <taxon>Magnoliopsida</taxon>
        <taxon>eudicotyledons</taxon>
        <taxon>Gunneridae</taxon>
        <taxon>Pentapetalae</taxon>
        <taxon>asterids</taxon>
        <taxon>lamiids</taxon>
        <taxon>Solanales</taxon>
        <taxon>Solanaceae</taxon>
        <taxon>Solanoideae</taxon>
        <taxon>Hyoscyameae</taxon>
        <taxon>Anisodus</taxon>
    </lineage>
</organism>
<dbReference type="PANTHER" id="PTHR48044">
    <property type="entry name" value="GLYCOSYLTRANSFERASE"/>
    <property type="match status" value="1"/>
</dbReference>
<dbReference type="GO" id="GO:1901135">
    <property type="term" value="P:carbohydrate derivative metabolic process"/>
    <property type="evidence" value="ECO:0007669"/>
    <property type="project" value="UniProtKB-ARBA"/>
</dbReference>
<dbReference type="GO" id="GO:0008194">
    <property type="term" value="F:UDP-glycosyltransferase activity"/>
    <property type="evidence" value="ECO:0007669"/>
    <property type="project" value="UniProtKB-ARBA"/>
</dbReference>
<reference evidence="1" key="1">
    <citation type="submission" date="2023-12" db="EMBL/GenBank/DDBJ databases">
        <title>Genome assembly of Anisodus tanguticus.</title>
        <authorList>
            <person name="Wang Y.-J."/>
        </authorList>
    </citation>
    <scope>NUCLEOTIDE SEQUENCE</scope>
    <source>
        <strain evidence="1">KB-2021</strain>
        <tissue evidence="1">Leaf</tissue>
    </source>
</reference>
<sequence>MREIAQGLELRNINFIWVIRFPVGDKTCNEETIPKGYLDQVRGRGLVVEGWAQQARIIAHSSIGSFFDQYINARLVELVGVGVEVIKGDDGRLKEEEITRAMKYVVLENTGKEVRKKVRTMSDKIKMGADKEIDRVIKVLEKLCEKHKQQE</sequence>